<comment type="similarity">
    <text evidence="1">Belongs to the formin-like family. Class-I subfamily.</text>
</comment>
<evidence type="ECO:0000313" key="6">
    <source>
        <dbReference type="EMBL" id="KAJ4851388.1"/>
    </source>
</evidence>
<feature type="compositionally biased region" description="Pro residues" evidence="3">
    <location>
        <begin position="213"/>
        <end position="231"/>
    </location>
</feature>
<dbReference type="OrthoDB" id="1668162at2759"/>
<feature type="transmembrane region" description="Helical" evidence="4">
    <location>
        <begin position="16"/>
        <end position="39"/>
    </location>
</feature>
<keyword evidence="4" id="KW-0812">Transmembrane</keyword>
<gene>
    <name evidence="6" type="ORF">Tsubulata_006708</name>
</gene>
<dbReference type="SMART" id="SM00498">
    <property type="entry name" value="FH2"/>
    <property type="match status" value="1"/>
</dbReference>
<evidence type="ECO:0000259" key="5">
    <source>
        <dbReference type="PROSITE" id="PS51444"/>
    </source>
</evidence>
<keyword evidence="7" id="KW-1185">Reference proteome</keyword>
<keyword evidence="4" id="KW-0472">Membrane</keyword>
<dbReference type="Proteomes" id="UP001141552">
    <property type="component" value="Unassembled WGS sequence"/>
</dbReference>
<protein>
    <recommendedName>
        <fullName evidence="2">Formin-like protein</fullName>
    </recommendedName>
</protein>
<reference evidence="6" key="1">
    <citation type="submission" date="2022-02" db="EMBL/GenBank/DDBJ databases">
        <authorList>
            <person name="Henning P.M."/>
            <person name="McCubbin A.G."/>
            <person name="Shore J.S."/>
        </authorList>
    </citation>
    <scope>NUCLEOTIDE SEQUENCE</scope>
    <source>
        <strain evidence="6">F60SS</strain>
        <tissue evidence="6">Leaves</tissue>
    </source>
</reference>
<reference evidence="6" key="2">
    <citation type="journal article" date="2023" name="Plants (Basel)">
        <title>Annotation of the Turnera subulata (Passifloraceae) Draft Genome Reveals the S-Locus Evolved after the Divergence of Turneroideae from Passifloroideae in a Stepwise Manner.</title>
        <authorList>
            <person name="Henning P.M."/>
            <person name="Roalson E.H."/>
            <person name="Mir W."/>
            <person name="McCubbin A.G."/>
            <person name="Shore J.S."/>
        </authorList>
    </citation>
    <scope>NUCLEOTIDE SEQUENCE</scope>
    <source>
        <strain evidence="6">F60SS</strain>
    </source>
</reference>
<evidence type="ECO:0000256" key="2">
    <source>
        <dbReference type="RuleBase" id="RU361260"/>
    </source>
</evidence>
<name>A0A9Q0GJH3_9ROSI</name>
<organism evidence="6 7">
    <name type="scientific">Turnera subulata</name>
    <dbReference type="NCBI Taxonomy" id="218843"/>
    <lineage>
        <taxon>Eukaryota</taxon>
        <taxon>Viridiplantae</taxon>
        <taxon>Streptophyta</taxon>
        <taxon>Embryophyta</taxon>
        <taxon>Tracheophyta</taxon>
        <taxon>Spermatophyta</taxon>
        <taxon>Magnoliopsida</taxon>
        <taxon>eudicotyledons</taxon>
        <taxon>Gunneridae</taxon>
        <taxon>Pentapetalae</taxon>
        <taxon>rosids</taxon>
        <taxon>fabids</taxon>
        <taxon>Malpighiales</taxon>
        <taxon>Passifloraceae</taxon>
        <taxon>Turnera</taxon>
    </lineage>
</organism>
<dbReference type="Gene3D" id="1.20.58.2220">
    <property type="entry name" value="Formin, FH2 domain"/>
    <property type="match status" value="1"/>
</dbReference>
<dbReference type="PANTHER" id="PTHR23213">
    <property type="entry name" value="FORMIN-RELATED"/>
    <property type="match status" value="1"/>
</dbReference>
<evidence type="ECO:0000256" key="4">
    <source>
        <dbReference type="SAM" id="Phobius"/>
    </source>
</evidence>
<dbReference type="GO" id="GO:0051015">
    <property type="term" value="F:actin filament binding"/>
    <property type="evidence" value="ECO:0007669"/>
    <property type="project" value="InterPro"/>
</dbReference>
<dbReference type="GO" id="GO:0045010">
    <property type="term" value="P:actin nucleation"/>
    <property type="evidence" value="ECO:0007669"/>
    <property type="project" value="InterPro"/>
</dbReference>
<keyword evidence="4" id="KW-1133">Transmembrane helix</keyword>
<dbReference type="Pfam" id="PF02181">
    <property type="entry name" value="FH2"/>
    <property type="match status" value="1"/>
</dbReference>
<sequence>MAAQHPSSSNGRVVKAVIATVVITLTIVAIFFFIFRYVIARRKQKFKTNAGFQREAATEEICKGFRKGGKKVKSFNVGETRRDALYMKKNYRKPNPTLMKIVVNPSYGDDEEEEEKKVDVIVESQRRCEQPGVFPHEPYNATGLRKVTEIVHQNPQPPPAMYSSALPPLPAKKVAAPPPPPPPPSPPSPPPPPPTPPPPRPMPPTAIVKKKSTPPPPPPCFVSSLKPPPVPRGKTTNTNNRILDDTEESIKETITGHTKLKPLHWDKVIAHADHSMVWDQIKDGSLRFEDDLIEALFGYTSASTKASPRYGLTSTSSNSVPAPAAQVFLLEPRRSQNMAIVLKSLSISRKEILDAVLEGHGISTDILEKLTRMSPTQEEAAKILQFSGNPTELADAESFLYHILKAVPSAFKRINALLFRSNYDTEIFHLKESLQTLELACKELRTRGLFFKLLEAILKAGNRMNAGTSRGNAQGFNLTALRKLSDIKSNDGKTTLLHFVVEQVVRSEGRRCMLNRSVSLGRSDCSQRGANIYPDSDTLTTEERNKEYILQGLPSLKGLSTEFSNVKKAATIEYDSFINTCSSLTTRVAEIRLLMTQCGNNEAGGFVREMKAFLEECTEELKLVGEEQTRILELVRRTTAYYQAGDSRQKGGSCPLQLFVIVKDFLDMVDRIAVDITHKVQKKEVAKCGGPSLPPSPPAKPALRFRDFRLQLMLDTSRTSCSSESDDDF</sequence>
<comment type="caution">
    <text evidence="6">The sequence shown here is derived from an EMBL/GenBank/DDBJ whole genome shotgun (WGS) entry which is preliminary data.</text>
</comment>
<feature type="region of interest" description="Disordered" evidence="3">
    <location>
        <begin position="153"/>
        <end position="240"/>
    </location>
</feature>
<dbReference type="InterPro" id="IPR015425">
    <property type="entry name" value="FH2_Formin"/>
</dbReference>
<dbReference type="PROSITE" id="PS51444">
    <property type="entry name" value="FH2"/>
    <property type="match status" value="1"/>
</dbReference>
<dbReference type="EMBL" id="JAKUCV010000064">
    <property type="protein sequence ID" value="KAJ4851388.1"/>
    <property type="molecule type" value="Genomic_DNA"/>
</dbReference>
<dbReference type="InterPro" id="IPR027643">
    <property type="entry name" value="Formin-like_plant"/>
</dbReference>
<evidence type="ECO:0000313" key="7">
    <source>
        <dbReference type="Proteomes" id="UP001141552"/>
    </source>
</evidence>
<dbReference type="PANTHER" id="PTHR23213:SF273">
    <property type="entry name" value="FORMIN-LIKE PROTEIN"/>
    <property type="match status" value="1"/>
</dbReference>
<dbReference type="SUPFAM" id="SSF101447">
    <property type="entry name" value="Formin homology 2 domain (FH2 domain)"/>
    <property type="match status" value="1"/>
</dbReference>
<proteinExistence type="inferred from homology"/>
<dbReference type="PRINTS" id="PR01217">
    <property type="entry name" value="PRICHEXTENSN"/>
</dbReference>
<evidence type="ECO:0000256" key="1">
    <source>
        <dbReference type="ARBA" id="ARBA00025793"/>
    </source>
</evidence>
<feature type="compositionally biased region" description="Pro residues" evidence="3">
    <location>
        <begin position="176"/>
        <end position="204"/>
    </location>
</feature>
<feature type="domain" description="FH2" evidence="5">
    <location>
        <begin position="250"/>
        <end position="695"/>
    </location>
</feature>
<dbReference type="InterPro" id="IPR042201">
    <property type="entry name" value="FH2_Formin_sf"/>
</dbReference>
<dbReference type="AlphaFoldDB" id="A0A9Q0GJH3"/>
<evidence type="ECO:0000256" key="3">
    <source>
        <dbReference type="SAM" id="MobiDB-lite"/>
    </source>
</evidence>
<accession>A0A9Q0GJH3</accession>